<keyword evidence="2" id="KW-1185">Reference proteome</keyword>
<evidence type="ECO:0000313" key="2">
    <source>
        <dbReference type="Proteomes" id="UP000054279"/>
    </source>
</evidence>
<dbReference type="AlphaFoldDB" id="A0A0C9UDD1"/>
<organism evidence="1 2">
    <name type="scientific">Sphaerobolus stellatus (strain SS14)</name>
    <dbReference type="NCBI Taxonomy" id="990650"/>
    <lineage>
        <taxon>Eukaryota</taxon>
        <taxon>Fungi</taxon>
        <taxon>Dikarya</taxon>
        <taxon>Basidiomycota</taxon>
        <taxon>Agaricomycotina</taxon>
        <taxon>Agaricomycetes</taxon>
        <taxon>Phallomycetidae</taxon>
        <taxon>Geastrales</taxon>
        <taxon>Sphaerobolaceae</taxon>
        <taxon>Sphaerobolus</taxon>
    </lineage>
</organism>
<sequence length="232" mass="23970">VIAPVRRDGVVLPANIDAVVLALINAAVAAGVNVQAAVANIGIDYSTLLSNIGNNNVVFVRSLPETVDIVALVKAIADACAKVGVDVNALIANLNIENSSILTDILNGNKISVLRRDLGIPLITADVLAVLQAIVTAALDAQVDVFASALNAGLDCATILSNILNNNTVQILPIFVSRDASLLDIYSTVLALVQALVSVGVPVDILALNAFIKDSNIGTNILNDNIIKILGI</sequence>
<proteinExistence type="predicted"/>
<dbReference type="Proteomes" id="UP000054279">
    <property type="component" value="Unassembled WGS sequence"/>
</dbReference>
<protein>
    <submittedName>
        <fullName evidence="1">Uncharacterized protein</fullName>
    </submittedName>
</protein>
<reference evidence="1 2" key="1">
    <citation type="submission" date="2014-06" db="EMBL/GenBank/DDBJ databases">
        <title>Evolutionary Origins and Diversification of the Mycorrhizal Mutualists.</title>
        <authorList>
            <consortium name="DOE Joint Genome Institute"/>
            <consortium name="Mycorrhizal Genomics Consortium"/>
            <person name="Kohler A."/>
            <person name="Kuo A."/>
            <person name="Nagy L.G."/>
            <person name="Floudas D."/>
            <person name="Copeland A."/>
            <person name="Barry K.W."/>
            <person name="Cichocki N."/>
            <person name="Veneault-Fourrey C."/>
            <person name="LaButti K."/>
            <person name="Lindquist E.A."/>
            <person name="Lipzen A."/>
            <person name="Lundell T."/>
            <person name="Morin E."/>
            <person name="Murat C."/>
            <person name="Riley R."/>
            <person name="Ohm R."/>
            <person name="Sun H."/>
            <person name="Tunlid A."/>
            <person name="Henrissat B."/>
            <person name="Grigoriev I.V."/>
            <person name="Hibbett D.S."/>
            <person name="Martin F."/>
        </authorList>
    </citation>
    <scope>NUCLEOTIDE SEQUENCE [LARGE SCALE GENOMIC DNA]</scope>
    <source>
        <strain evidence="1 2">SS14</strain>
    </source>
</reference>
<dbReference type="HOGENOM" id="CLU_090418_0_0_1"/>
<feature type="non-terminal residue" evidence="1">
    <location>
        <position position="1"/>
    </location>
</feature>
<gene>
    <name evidence="1" type="ORF">M422DRAFT_265487</name>
</gene>
<dbReference type="EMBL" id="KN837223">
    <property type="protein sequence ID" value="KIJ32729.1"/>
    <property type="molecule type" value="Genomic_DNA"/>
</dbReference>
<name>A0A0C9UDD1_SPHS4</name>
<dbReference type="OrthoDB" id="3269608at2759"/>
<feature type="non-terminal residue" evidence="1">
    <location>
        <position position="232"/>
    </location>
</feature>
<evidence type="ECO:0000313" key="1">
    <source>
        <dbReference type="EMBL" id="KIJ32729.1"/>
    </source>
</evidence>
<accession>A0A0C9UDD1</accession>